<dbReference type="InterPro" id="IPR016040">
    <property type="entry name" value="NAD(P)-bd_dom"/>
</dbReference>
<gene>
    <name evidence="3" type="ORF">JOF43_003346</name>
</gene>
<dbReference type="SUPFAM" id="SSF54427">
    <property type="entry name" value="NTF2-like"/>
    <property type="match status" value="1"/>
</dbReference>
<comment type="caution">
    <text evidence="3">The sequence shown here is derived from an EMBL/GenBank/DDBJ whole genome shotgun (WGS) entry which is preliminary data.</text>
</comment>
<sequence length="417" mass="44715">MSTRERTGPRTVLVIGATGRTGRQVVDGLLAAGVAVRALVRHPLTAGLPAEVTMIEGTLQDPGAVRQAATGADSAFLLWIGDDPAEIPPVIDALTSSVRHVVYLSAADLRSGLGAGSAVQPGIHAEVERVLEASPSTWTFLRGGGFAANTLEWAGQIRAGDTVSVVHPGAGRSLVDERDLGEAAVRALRDPSLVGRALSLTGPETLTQEEQIAVLGDVLDRDLTVQERDTDEARAEYATLMGVDLADRALSYWATLIEDPEPVTSGIDEILGRPPRSYQDWARLHRLDFESLTTAEVAHRYAEAFRSGRIADATRMLDPDVVRVAPLEEGGVEREVRGLAAIMENAARQTEDGDMESVEVGDPLVGDDSFAIRFTFGMRAHGTGERFRTVKLSLCAVAAGRIVREEVFYHLNPSMNP</sequence>
<evidence type="ECO:0000313" key="4">
    <source>
        <dbReference type="Proteomes" id="UP001519290"/>
    </source>
</evidence>
<dbReference type="InterPro" id="IPR037401">
    <property type="entry name" value="SnoaL-like"/>
</dbReference>
<dbReference type="InterPro" id="IPR051604">
    <property type="entry name" value="Ergot_Alk_Oxidoreductase"/>
</dbReference>
<name>A0ABS4X4J0_9MICO</name>
<dbReference type="Gene3D" id="3.90.25.10">
    <property type="entry name" value="UDP-galactose 4-epimerase, domain 1"/>
    <property type="match status" value="1"/>
</dbReference>
<organism evidence="3 4">
    <name type="scientific">Brachybacterium sacelli</name>
    <dbReference type="NCBI Taxonomy" id="173364"/>
    <lineage>
        <taxon>Bacteria</taxon>
        <taxon>Bacillati</taxon>
        <taxon>Actinomycetota</taxon>
        <taxon>Actinomycetes</taxon>
        <taxon>Micrococcales</taxon>
        <taxon>Dermabacteraceae</taxon>
        <taxon>Brachybacterium</taxon>
    </lineage>
</organism>
<dbReference type="Pfam" id="PF12680">
    <property type="entry name" value="SnoaL_2"/>
    <property type="match status" value="1"/>
</dbReference>
<dbReference type="InterPro" id="IPR036291">
    <property type="entry name" value="NAD(P)-bd_dom_sf"/>
</dbReference>
<dbReference type="Gene3D" id="3.40.50.720">
    <property type="entry name" value="NAD(P)-binding Rossmann-like Domain"/>
    <property type="match status" value="1"/>
</dbReference>
<feature type="domain" description="SnoaL-like" evidence="1">
    <location>
        <begin position="299"/>
        <end position="404"/>
    </location>
</feature>
<dbReference type="SUPFAM" id="SSF51735">
    <property type="entry name" value="NAD(P)-binding Rossmann-fold domains"/>
    <property type="match status" value="1"/>
</dbReference>
<accession>A0ABS4X4J0</accession>
<dbReference type="Pfam" id="PF13460">
    <property type="entry name" value="NAD_binding_10"/>
    <property type="match status" value="1"/>
</dbReference>
<dbReference type="PANTHER" id="PTHR43162:SF1">
    <property type="entry name" value="PRESTALK A DIFFERENTIATION PROTEIN A"/>
    <property type="match status" value="1"/>
</dbReference>
<protein>
    <submittedName>
        <fullName evidence="3">Uncharacterized protein YbjT (DUF2867 family)/ketosteroid isomerase-like protein</fullName>
    </submittedName>
</protein>
<evidence type="ECO:0000313" key="3">
    <source>
        <dbReference type="EMBL" id="MBP2383357.1"/>
    </source>
</evidence>
<proteinExistence type="predicted"/>
<dbReference type="RefSeq" id="WP_209904064.1">
    <property type="nucleotide sequence ID" value="NZ_BAAAJW010000012.1"/>
</dbReference>
<evidence type="ECO:0000259" key="1">
    <source>
        <dbReference type="Pfam" id="PF12680"/>
    </source>
</evidence>
<reference evidence="3 4" key="1">
    <citation type="submission" date="2021-03" db="EMBL/GenBank/DDBJ databases">
        <title>Sequencing the genomes of 1000 actinobacteria strains.</title>
        <authorList>
            <person name="Klenk H.-P."/>
        </authorList>
    </citation>
    <scope>NUCLEOTIDE SEQUENCE [LARGE SCALE GENOMIC DNA]</scope>
    <source>
        <strain evidence="3 4">DSM 14566</strain>
    </source>
</reference>
<dbReference type="Proteomes" id="UP001519290">
    <property type="component" value="Unassembled WGS sequence"/>
</dbReference>
<feature type="domain" description="NAD(P)-binding" evidence="2">
    <location>
        <begin position="16"/>
        <end position="191"/>
    </location>
</feature>
<keyword evidence="4" id="KW-1185">Reference proteome</keyword>
<dbReference type="PANTHER" id="PTHR43162">
    <property type="match status" value="1"/>
</dbReference>
<dbReference type="EMBL" id="JAGIOD010000002">
    <property type="protein sequence ID" value="MBP2383357.1"/>
    <property type="molecule type" value="Genomic_DNA"/>
</dbReference>
<evidence type="ECO:0000259" key="2">
    <source>
        <dbReference type="Pfam" id="PF13460"/>
    </source>
</evidence>
<dbReference type="Gene3D" id="3.10.450.50">
    <property type="match status" value="1"/>
</dbReference>
<dbReference type="InterPro" id="IPR032710">
    <property type="entry name" value="NTF2-like_dom_sf"/>
</dbReference>